<evidence type="ECO:0000313" key="2">
    <source>
        <dbReference type="EMBL" id="PIA33308.1"/>
    </source>
</evidence>
<protein>
    <recommendedName>
        <fullName evidence="1">KIB1-4 beta-propeller domain-containing protein</fullName>
    </recommendedName>
</protein>
<dbReference type="Proteomes" id="UP000230069">
    <property type="component" value="Unassembled WGS sequence"/>
</dbReference>
<dbReference type="AlphaFoldDB" id="A0A2G5CPX4"/>
<dbReference type="Pfam" id="PF03478">
    <property type="entry name" value="Beta-prop_KIB1-4"/>
    <property type="match status" value="1"/>
</dbReference>
<dbReference type="Gene3D" id="1.20.1280.50">
    <property type="match status" value="1"/>
</dbReference>
<dbReference type="PANTHER" id="PTHR47123">
    <property type="entry name" value="F-BOX PROTEIN SKIP23"/>
    <property type="match status" value="1"/>
</dbReference>
<sequence>MEERDWSELPEDMLIQISNHLQTYRFESIKFRSVCQSWRKSSPPLPPPFSLNPIILLMKKKKKKTDDVFGKLVESNIYLIRPKKKHQFESDSQSSSWLIKVEEDKTPNVIHLLDLLTRELMITPPETAPIGLNLLDFQVTGVCKEYLLVPTNRADYKGRCPYNSFVYMIGCFNLVQKVVVSSSTCTANEEDSVIMALHSPESLGFFRYGADKWSNIAIDQDSCACYYSDIIYYKRQFYVVENTGTTFVIDPSTLNTTLVAKPIVNGYMEKKRLLESNGDLFLVDIYVDEHGPRIRQDNYHRRLPIDCKVFRLDEERKLWIEVESFDDRVFFVSNNCSFSISTMDYSGCKGNCILLLDYFFVSSANIFDHDIGIFDLDNRTFSKLRSPHSSYLQLFWPLPTWISPPAHFRPHDK</sequence>
<accession>A0A2G5CPX4</accession>
<name>A0A2G5CPX4_AQUCA</name>
<dbReference type="PANTHER" id="PTHR47123:SF15">
    <property type="entry name" value="F-BOX PROTEIN SKIP23"/>
    <property type="match status" value="1"/>
</dbReference>
<feature type="domain" description="KIB1-4 beta-propeller" evidence="1">
    <location>
        <begin position="74"/>
        <end position="375"/>
    </location>
</feature>
<dbReference type="STRING" id="218851.A0A2G5CPX4"/>
<dbReference type="InterPro" id="IPR051304">
    <property type="entry name" value="SCF_F-box_domain"/>
</dbReference>
<dbReference type="OrthoDB" id="638130at2759"/>
<evidence type="ECO:0000313" key="3">
    <source>
        <dbReference type="Proteomes" id="UP000230069"/>
    </source>
</evidence>
<evidence type="ECO:0000259" key="1">
    <source>
        <dbReference type="Pfam" id="PF03478"/>
    </source>
</evidence>
<gene>
    <name evidence="2" type="ORF">AQUCO_04100020v1</name>
</gene>
<keyword evidence="3" id="KW-1185">Reference proteome</keyword>
<organism evidence="2 3">
    <name type="scientific">Aquilegia coerulea</name>
    <name type="common">Rocky mountain columbine</name>
    <dbReference type="NCBI Taxonomy" id="218851"/>
    <lineage>
        <taxon>Eukaryota</taxon>
        <taxon>Viridiplantae</taxon>
        <taxon>Streptophyta</taxon>
        <taxon>Embryophyta</taxon>
        <taxon>Tracheophyta</taxon>
        <taxon>Spermatophyta</taxon>
        <taxon>Magnoliopsida</taxon>
        <taxon>Ranunculales</taxon>
        <taxon>Ranunculaceae</taxon>
        <taxon>Thalictroideae</taxon>
        <taxon>Aquilegia</taxon>
    </lineage>
</organism>
<dbReference type="EMBL" id="KZ305058">
    <property type="protein sequence ID" value="PIA33308.1"/>
    <property type="molecule type" value="Genomic_DNA"/>
</dbReference>
<proteinExistence type="predicted"/>
<reference evidence="2 3" key="1">
    <citation type="submission" date="2017-09" db="EMBL/GenBank/DDBJ databases">
        <title>WGS assembly of Aquilegia coerulea Goldsmith.</title>
        <authorList>
            <person name="Hodges S."/>
            <person name="Kramer E."/>
            <person name="Nordborg M."/>
            <person name="Tomkins J."/>
            <person name="Borevitz J."/>
            <person name="Derieg N."/>
            <person name="Yan J."/>
            <person name="Mihaltcheva S."/>
            <person name="Hayes R.D."/>
            <person name="Rokhsar D."/>
        </authorList>
    </citation>
    <scope>NUCLEOTIDE SEQUENCE [LARGE SCALE GENOMIC DNA]</scope>
    <source>
        <strain evidence="3">cv. Goldsmith</strain>
    </source>
</reference>
<dbReference type="InterPro" id="IPR005174">
    <property type="entry name" value="KIB1-4_b-propeller"/>
</dbReference>
<dbReference type="InParanoid" id="A0A2G5CPX4"/>